<feature type="domain" description="UspA" evidence="2">
    <location>
        <begin position="151"/>
        <end position="275"/>
    </location>
</feature>
<dbReference type="SUPFAM" id="SSF52402">
    <property type="entry name" value="Adenine nucleotide alpha hydrolases-like"/>
    <property type="match status" value="2"/>
</dbReference>
<dbReference type="Proteomes" id="UP001597139">
    <property type="component" value="Unassembled WGS sequence"/>
</dbReference>
<dbReference type="PANTHER" id="PTHR46268">
    <property type="entry name" value="STRESS RESPONSE PROTEIN NHAX"/>
    <property type="match status" value="1"/>
</dbReference>
<proteinExistence type="inferred from homology"/>
<feature type="domain" description="UspA" evidence="2">
    <location>
        <begin position="1"/>
        <end position="136"/>
    </location>
</feature>
<dbReference type="AlphaFoldDB" id="A0ABD6BPY8"/>
<sequence>MYDRILLPVDEAAVESSLLYHAAELANWDDAAVELLYVADTGRDSVTVADGEVVDALVEEGEKVVAEAGRLLDSLGVEYTTSVEQGTPAKTIVDYAERGGHDLIAIPTHGREGLSRYLLGSVTEKVVRLAPAPVLTAPLEEDGFEFPYGGMLLPTDGSDAALRAARHGLDFAAELDATVHVLSVTEGSLFDDEDGAAAGDAVDAAVEAAESRGVGTVTTHVESGDPDTEILDTIEETGVDAVVMGATGRHGIERVLLGGTAEKVVRSADVPVITVGDQ</sequence>
<comment type="caution">
    <text evidence="3">The sequence shown here is derived from an EMBL/GenBank/DDBJ whole genome shotgun (WGS) entry which is preliminary data.</text>
</comment>
<comment type="similarity">
    <text evidence="1">Belongs to the universal stress protein A family.</text>
</comment>
<evidence type="ECO:0000313" key="4">
    <source>
        <dbReference type="Proteomes" id="UP001597139"/>
    </source>
</evidence>
<gene>
    <name evidence="3" type="ORF">ACFSAU_06810</name>
</gene>
<protein>
    <submittedName>
        <fullName evidence="3">Universal stress protein</fullName>
    </submittedName>
</protein>
<dbReference type="Pfam" id="PF00582">
    <property type="entry name" value="Usp"/>
    <property type="match status" value="2"/>
</dbReference>
<dbReference type="Gene3D" id="3.40.50.620">
    <property type="entry name" value="HUPs"/>
    <property type="match status" value="2"/>
</dbReference>
<dbReference type="RefSeq" id="WP_379821651.1">
    <property type="nucleotide sequence ID" value="NZ_JBHUCZ010000003.1"/>
</dbReference>
<keyword evidence="4" id="KW-1185">Reference proteome</keyword>
<dbReference type="PRINTS" id="PR01438">
    <property type="entry name" value="UNVRSLSTRESS"/>
</dbReference>
<organism evidence="3 4">
    <name type="scientific">Halolamina litorea</name>
    <dbReference type="NCBI Taxonomy" id="1515593"/>
    <lineage>
        <taxon>Archaea</taxon>
        <taxon>Methanobacteriati</taxon>
        <taxon>Methanobacteriota</taxon>
        <taxon>Stenosarchaea group</taxon>
        <taxon>Halobacteria</taxon>
        <taxon>Halobacteriales</taxon>
        <taxon>Haloferacaceae</taxon>
    </lineage>
</organism>
<dbReference type="InterPro" id="IPR014729">
    <property type="entry name" value="Rossmann-like_a/b/a_fold"/>
</dbReference>
<reference evidence="3 4" key="1">
    <citation type="journal article" date="2019" name="Int. J. Syst. Evol. Microbiol.">
        <title>The Global Catalogue of Microorganisms (GCM) 10K type strain sequencing project: providing services to taxonomists for standard genome sequencing and annotation.</title>
        <authorList>
            <consortium name="The Broad Institute Genomics Platform"/>
            <consortium name="The Broad Institute Genome Sequencing Center for Infectious Disease"/>
            <person name="Wu L."/>
            <person name="Ma J."/>
        </authorList>
    </citation>
    <scope>NUCLEOTIDE SEQUENCE [LARGE SCALE GENOMIC DNA]</scope>
    <source>
        <strain evidence="3 4">CGMCC 1.12859</strain>
    </source>
</reference>
<evidence type="ECO:0000256" key="1">
    <source>
        <dbReference type="ARBA" id="ARBA00008791"/>
    </source>
</evidence>
<dbReference type="CDD" id="cd00293">
    <property type="entry name" value="USP-like"/>
    <property type="match status" value="2"/>
</dbReference>
<evidence type="ECO:0000259" key="2">
    <source>
        <dbReference type="Pfam" id="PF00582"/>
    </source>
</evidence>
<dbReference type="InterPro" id="IPR006016">
    <property type="entry name" value="UspA"/>
</dbReference>
<dbReference type="PANTHER" id="PTHR46268:SF6">
    <property type="entry name" value="UNIVERSAL STRESS PROTEIN UP12"/>
    <property type="match status" value="1"/>
</dbReference>
<evidence type="ECO:0000313" key="3">
    <source>
        <dbReference type="EMBL" id="MFD1567198.1"/>
    </source>
</evidence>
<name>A0ABD6BPY8_9EURY</name>
<accession>A0ABD6BPY8</accession>
<dbReference type="EMBL" id="JBHUCZ010000003">
    <property type="protein sequence ID" value="MFD1567198.1"/>
    <property type="molecule type" value="Genomic_DNA"/>
</dbReference>
<dbReference type="InterPro" id="IPR006015">
    <property type="entry name" value="Universal_stress_UspA"/>
</dbReference>